<dbReference type="SUPFAM" id="SSF51197">
    <property type="entry name" value="Clavaminate synthase-like"/>
    <property type="match status" value="1"/>
</dbReference>
<dbReference type="AlphaFoldDB" id="A0A1V6UU80"/>
<proteinExistence type="predicted"/>
<evidence type="ECO:0000313" key="2">
    <source>
        <dbReference type="Proteomes" id="UP000191500"/>
    </source>
</evidence>
<dbReference type="Pfam" id="PF05721">
    <property type="entry name" value="PhyH"/>
    <property type="match status" value="1"/>
</dbReference>
<gene>
    <name evidence="1" type="ORF">PENCOP_c004G06709</name>
</gene>
<dbReference type="InterPro" id="IPR008775">
    <property type="entry name" value="Phytyl_CoA_dOase-like"/>
</dbReference>
<evidence type="ECO:0008006" key="3">
    <source>
        <dbReference type="Google" id="ProtNLM"/>
    </source>
</evidence>
<reference evidence="2" key="1">
    <citation type="journal article" date="2017" name="Nat. Microbiol.">
        <title>Global analysis of biosynthetic gene clusters reveals vast potential of secondary metabolite production in Penicillium species.</title>
        <authorList>
            <person name="Nielsen J.C."/>
            <person name="Grijseels S."/>
            <person name="Prigent S."/>
            <person name="Ji B."/>
            <person name="Dainat J."/>
            <person name="Nielsen K.F."/>
            <person name="Frisvad J.C."/>
            <person name="Workman M."/>
            <person name="Nielsen J."/>
        </authorList>
    </citation>
    <scope>NUCLEOTIDE SEQUENCE [LARGE SCALE GENOMIC DNA]</scope>
    <source>
        <strain evidence="2">IBT 31321</strain>
    </source>
</reference>
<keyword evidence="2" id="KW-1185">Reference proteome</keyword>
<evidence type="ECO:0000313" key="1">
    <source>
        <dbReference type="EMBL" id="OQE41982.1"/>
    </source>
</evidence>
<name>A0A1V6UU80_9EURO</name>
<sequence length="351" mass="40245">MWFYQNTSVSLLPNTIPQFCIYLFTMPLSTANQATVDDSKVHGDWRDELFQNGYVVVKNAISPARCEYYIEKMFQWLESFPFGFDRNNQSTWTEQHLPTHIKGGMYHGYRIQHENFIWEARTEDGVIEAFVKLWGTDKLLVSFDGMNFTLPSGTALPQTKPWPHIDQSPLREGMQCVQGILNFAPNGPQDGGLLVMKGSKKLMPEFFRTHSGTIGRPTWGPSDWFGFDESEVKWFEERGCEIHKVTAQPGDLILWDSRTMHFNCVPSTQNLRAVVYACYTPASFATPEILQQKGELFDQRIGTTHWPHDNLFTETGHANRPEEDEGDLAKRLLEEPIETDLVLKLAGKIPY</sequence>
<protein>
    <recommendedName>
        <fullName evidence="3">Phytanoyl-CoA dioxygenase</fullName>
    </recommendedName>
</protein>
<comment type="caution">
    <text evidence="1">The sequence shown here is derived from an EMBL/GenBank/DDBJ whole genome shotgun (WGS) entry which is preliminary data.</text>
</comment>
<dbReference type="EMBL" id="MDDG01000004">
    <property type="protein sequence ID" value="OQE41982.1"/>
    <property type="molecule type" value="Genomic_DNA"/>
</dbReference>
<dbReference type="PANTHER" id="PTHR31630">
    <property type="entry name" value="PHYTANOYL-COA DIOXYGENASE-RELATED-RELATED"/>
    <property type="match status" value="1"/>
</dbReference>
<dbReference type="PANTHER" id="PTHR31630:SF6">
    <property type="entry name" value="PHYTANOYL-COA DIOXYGENASE-RELATED"/>
    <property type="match status" value="1"/>
</dbReference>
<organism evidence="1 2">
    <name type="scientific">Penicillium coprophilum</name>
    <dbReference type="NCBI Taxonomy" id="36646"/>
    <lineage>
        <taxon>Eukaryota</taxon>
        <taxon>Fungi</taxon>
        <taxon>Dikarya</taxon>
        <taxon>Ascomycota</taxon>
        <taxon>Pezizomycotina</taxon>
        <taxon>Eurotiomycetes</taxon>
        <taxon>Eurotiomycetidae</taxon>
        <taxon>Eurotiales</taxon>
        <taxon>Aspergillaceae</taxon>
        <taxon>Penicillium</taxon>
    </lineage>
</organism>
<dbReference type="Proteomes" id="UP000191500">
    <property type="component" value="Unassembled WGS sequence"/>
</dbReference>
<dbReference type="Gene3D" id="2.60.120.620">
    <property type="entry name" value="q2cbj1_9rhob like domain"/>
    <property type="match status" value="1"/>
</dbReference>
<accession>A0A1V6UU80</accession>